<evidence type="ECO:0000256" key="10">
    <source>
        <dbReference type="ARBA" id="ARBA00022777"/>
    </source>
</evidence>
<comment type="function">
    <text evidence="16">Catalyzes the phosphorylation of pantothenate (Pan), the first step in CoA biosynthesis.</text>
</comment>
<feature type="binding site" evidence="16">
    <location>
        <position position="152"/>
    </location>
    <ligand>
        <name>K(+)</name>
        <dbReference type="ChEBI" id="CHEBI:29103"/>
    </ligand>
</feature>
<keyword evidence="11 16" id="KW-0067">ATP-binding</keyword>
<keyword evidence="16" id="KW-0479">Metal-binding</keyword>
<dbReference type="GO" id="GO:0046872">
    <property type="term" value="F:metal ion binding"/>
    <property type="evidence" value="ECO:0007669"/>
    <property type="project" value="UniProtKB-KW"/>
</dbReference>
<dbReference type="EMBL" id="NFKP01000040">
    <property type="protein sequence ID" value="OUP66477.1"/>
    <property type="molecule type" value="Genomic_DNA"/>
</dbReference>
<evidence type="ECO:0000256" key="14">
    <source>
        <dbReference type="ARBA" id="ARBA00038036"/>
    </source>
</evidence>
<sequence length="282" mass="30410">MLTNSRAGFILIAAIKLTGGHIMLLTIDIGNTNIEFGLFKGPDIIGSFRLGTNHNVTSDEIGLFTAQFFRENDFDRRAVKDIVITSVVPQVMHSIVNAVKKYFYNKIPLVVGDNLPLAIENRYDQPKEVGADRLVAAIGGYHKYGGPLIIVDFGTATTFDAVDPSGAYLGGAIFPGIRISMGALFDKTAKLPRVELVRKDSVIGRNTVSSLQAGAFFGYAGAVLNIVNTMKQELGGSAQVIATGGLASLLAEETGVFKCVDRTLTLDGLYIIYQQYLRGGRQ</sequence>
<dbReference type="UniPathway" id="UPA00241">
    <property type="reaction ID" value="UER00352"/>
</dbReference>
<gene>
    <name evidence="16" type="primary">coaX</name>
    <name evidence="17" type="ORF">B5F11_19300</name>
</gene>
<evidence type="ECO:0000313" key="17">
    <source>
        <dbReference type="EMBL" id="OUP66477.1"/>
    </source>
</evidence>
<keyword evidence="13 16" id="KW-0173">Coenzyme A biosynthesis</keyword>
<evidence type="ECO:0000256" key="8">
    <source>
        <dbReference type="ARBA" id="ARBA00022679"/>
    </source>
</evidence>
<dbReference type="AlphaFoldDB" id="A0A1Y4MCG7"/>
<comment type="subcellular location">
    <subcellularLocation>
        <location evidence="3 16">Cytoplasm</location>
    </subcellularLocation>
</comment>
<dbReference type="NCBIfam" id="TIGR00671">
    <property type="entry name" value="baf"/>
    <property type="match status" value="1"/>
</dbReference>
<evidence type="ECO:0000256" key="9">
    <source>
        <dbReference type="ARBA" id="ARBA00022741"/>
    </source>
</evidence>
<evidence type="ECO:0000256" key="13">
    <source>
        <dbReference type="ARBA" id="ARBA00022993"/>
    </source>
</evidence>
<dbReference type="InterPro" id="IPR043129">
    <property type="entry name" value="ATPase_NBD"/>
</dbReference>
<evidence type="ECO:0000256" key="6">
    <source>
        <dbReference type="ARBA" id="ARBA00012102"/>
    </source>
</evidence>
<name>A0A1Y4MCG7_9FIRM</name>
<evidence type="ECO:0000256" key="2">
    <source>
        <dbReference type="ARBA" id="ARBA00001958"/>
    </source>
</evidence>
<feature type="binding site" evidence="16">
    <location>
        <begin position="130"/>
        <end position="133"/>
    </location>
    <ligand>
        <name>substrate</name>
    </ligand>
</feature>
<feature type="binding site" evidence="16">
    <location>
        <position position="155"/>
    </location>
    <ligand>
        <name>ATP</name>
        <dbReference type="ChEBI" id="CHEBI:30616"/>
    </ligand>
</feature>
<comment type="caution">
    <text evidence="17">The sequence shown here is derived from an EMBL/GenBank/DDBJ whole genome shotgun (WGS) entry which is preliminary data.</text>
</comment>
<keyword evidence="9 16" id="KW-0547">Nucleotide-binding</keyword>
<feature type="binding site" evidence="16">
    <location>
        <position position="123"/>
    </location>
    <ligand>
        <name>substrate</name>
    </ligand>
</feature>
<keyword evidence="12 16" id="KW-0630">Potassium</keyword>
<feature type="active site" description="Proton acceptor" evidence="16">
    <location>
        <position position="132"/>
    </location>
</feature>
<dbReference type="GO" id="GO:0005737">
    <property type="term" value="C:cytoplasm"/>
    <property type="evidence" value="ECO:0007669"/>
    <property type="project" value="UniProtKB-SubCell"/>
</dbReference>
<dbReference type="CDD" id="cd24015">
    <property type="entry name" value="ASKHA_NBD_PanK-III"/>
    <property type="match status" value="1"/>
</dbReference>
<comment type="pathway">
    <text evidence="4 16">Cofactor biosynthesis; coenzyme A biosynthesis; CoA from (R)-pantothenate: step 1/5.</text>
</comment>
<dbReference type="PANTHER" id="PTHR34265">
    <property type="entry name" value="TYPE III PANTOTHENATE KINASE"/>
    <property type="match status" value="1"/>
</dbReference>
<dbReference type="GO" id="GO:0004594">
    <property type="term" value="F:pantothenate kinase activity"/>
    <property type="evidence" value="ECO:0007669"/>
    <property type="project" value="UniProtKB-UniRule"/>
</dbReference>
<keyword evidence="8 16" id="KW-0808">Transferase</keyword>
<comment type="cofactor">
    <cofactor evidence="16">
        <name>NH4(+)</name>
        <dbReference type="ChEBI" id="CHEBI:28938"/>
    </cofactor>
    <cofactor evidence="16">
        <name>K(+)</name>
        <dbReference type="ChEBI" id="CHEBI:29103"/>
    </cofactor>
    <text evidence="16">A monovalent cation. Ammonium or potassium.</text>
</comment>
<comment type="similarity">
    <text evidence="14 16">Belongs to the type III pantothenate kinase family.</text>
</comment>
<comment type="cofactor">
    <cofactor evidence="2">
        <name>K(+)</name>
        <dbReference type="ChEBI" id="CHEBI:29103"/>
    </cofactor>
</comment>
<evidence type="ECO:0000256" key="12">
    <source>
        <dbReference type="ARBA" id="ARBA00022958"/>
    </source>
</evidence>
<accession>A0A1Y4MCG7</accession>
<reference evidence="18" key="1">
    <citation type="submission" date="2017-04" db="EMBL/GenBank/DDBJ databases">
        <title>Function of individual gut microbiota members based on whole genome sequencing of pure cultures obtained from chicken caecum.</title>
        <authorList>
            <person name="Medvecky M."/>
            <person name="Cejkova D."/>
            <person name="Polansky O."/>
            <person name="Karasova D."/>
            <person name="Kubasova T."/>
            <person name="Cizek A."/>
            <person name="Rychlik I."/>
        </authorList>
    </citation>
    <scope>NUCLEOTIDE SEQUENCE [LARGE SCALE GENOMIC DNA]</scope>
    <source>
        <strain evidence="18">An175</strain>
    </source>
</reference>
<evidence type="ECO:0000256" key="16">
    <source>
        <dbReference type="HAMAP-Rule" id="MF_01274"/>
    </source>
</evidence>
<organism evidence="17 18">
    <name type="scientific">Anaerotruncus colihominis</name>
    <dbReference type="NCBI Taxonomy" id="169435"/>
    <lineage>
        <taxon>Bacteria</taxon>
        <taxon>Bacillati</taxon>
        <taxon>Bacillota</taxon>
        <taxon>Clostridia</taxon>
        <taxon>Eubacteriales</taxon>
        <taxon>Oscillospiraceae</taxon>
        <taxon>Anaerotruncus</taxon>
    </lineage>
</organism>
<comment type="catalytic activity">
    <reaction evidence="1 16">
        <text>(R)-pantothenate + ATP = (R)-4'-phosphopantothenate + ADP + H(+)</text>
        <dbReference type="Rhea" id="RHEA:16373"/>
        <dbReference type="ChEBI" id="CHEBI:10986"/>
        <dbReference type="ChEBI" id="CHEBI:15378"/>
        <dbReference type="ChEBI" id="CHEBI:29032"/>
        <dbReference type="ChEBI" id="CHEBI:30616"/>
        <dbReference type="ChEBI" id="CHEBI:456216"/>
        <dbReference type="EC" id="2.7.1.33"/>
    </reaction>
</comment>
<comment type="subunit">
    <text evidence="5 16">Homodimer.</text>
</comment>
<evidence type="ECO:0000256" key="1">
    <source>
        <dbReference type="ARBA" id="ARBA00001206"/>
    </source>
</evidence>
<evidence type="ECO:0000256" key="3">
    <source>
        <dbReference type="ARBA" id="ARBA00004496"/>
    </source>
</evidence>
<evidence type="ECO:0000256" key="15">
    <source>
        <dbReference type="ARBA" id="ARBA00040883"/>
    </source>
</evidence>
<dbReference type="PANTHER" id="PTHR34265:SF1">
    <property type="entry name" value="TYPE III PANTOTHENATE KINASE"/>
    <property type="match status" value="1"/>
</dbReference>
<dbReference type="GO" id="GO:0005524">
    <property type="term" value="F:ATP binding"/>
    <property type="evidence" value="ECO:0007669"/>
    <property type="project" value="UniProtKB-UniRule"/>
</dbReference>
<dbReference type="Pfam" id="PF03309">
    <property type="entry name" value="Pan_kinase"/>
    <property type="match status" value="1"/>
</dbReference>
<evidence type="ECO:0000256" key="4">
    <source>
        <dbReference type="ARBA" id="ARBA00005225"/>
    </source>
</evidence>
<dbReference type="InterPro" id="IPR004619">
    <property type="entry name" value="Type_III_PanK"/>
</dbReference>
<evidence type="ECO:0000256" key="7">
    <source>
        <dbReference type="ARBA" id="ARBA00022490"/>
    </source>
</evidence>
<dbReference type="EC" id="2.7.1.33" evidence="6 16"/>
<dbReference type="HAMAP" id="MF_01274">
    <property type="entry name" value="Pantothen_kinase_3"/>
    <property type="match status" value="1"/>
</dbReference>
<dbReference type="Proteomes" id="UP000196386">
    <property type="component" value="Unassembled WGS sequence"/>
</dbReference>
<dbReference type="GO" id="GO:0015937">
    <property type="term" value="P:coenzyme A biosynthetic process"/>
    <property type="evidence" value="ECO:0007669"/>
    <property type="project" value="UniProtKB-UniRule"/>
</dbReference>
<evidence type="ECO:0000256" key="5">
    <source>
        <dbReference type="ARBA" id="ARBA00011738"/>
    </source>
</evidence>
<feature type="binding site" evidence="16">
    <location>
        <begin position="28"/>
        <end position="35"/>
    </location>
    <ligand>
        <name>ATP</name>
        <dbReference type="ChEBI" id="CHEBI:30616"/>
    </ligand>
</feature>
<proteinExistence type="inferred from homology"/>
<dbReference type="SUPFAM" id="SSF53067">
    <property type="entry name" value="Actin-like ATPase domain"/>
    <property type="match status" value="2"/>
</dbReference>
<evidence type="ECO:0000313" key="18">
    <source>
        <dbReference type="Proteomes" id="UP000196386"/>
    </source>
</evidence>
<keyword evidence="7 16" id="KW-0963">Cytoplasm</keyword>
<keyword evidence="10 16" id="KW-0418">Kinase</keyword>
<evidence type="ECO:0000256" key="11">
    <source>
        <dbReference type="ARBA" id="ARBA00022840"/>
    </source>
</evidence>
<dbReference type="Gene3D" id="3.30.420.40">
    <property type="match status" value="2"/>
</dbReference>
<dbReference type="NCBIfam" id="NF009855">
    <property type="entry name" value="PRK13321.1"/>
    <property type="match status" value="1"/>
</dbReference>
<feature type="binding site" evidence="16">
    <location>
        <position position="207"/>
    </location>
    <ligand>
        <name>substrate</name>
    </ligand>
</feature>
<protein>
    <recommendedName>
        <fullName evidence="15 16">Type III pantothenate kinase</fullName>
        <ecNumber evidence="6 16">2.7.1.33</ecNumber>
    </recommendedName>
    <alternativeName>
        <fullName evidence="16">PanK-III</fullName>
    </alternativeName>
    <alternativeName>
        <fullName evidence="16">Pantothenic acid kinase</fullName>
    </alternativeName>
</protein>